<comment type="caution">
    <text evidence="1">The sequence shown here is derived from an EMBL/GenBank/DDBJ whole genome shotgun (WGS) entry which is preliminary data.</text>
</comment>
<name>A0ACB0LVF0_TRIPR</name>
<sequence length="743" mass="84219">MIWIIGFVYHLQGGLVFFSKHGMAMKSFFRTYGCFMICVVSAIDPCQRELVCAVLDNLAKELQYTTRMKYLEEILGSLLFCWVACSVSLAALVEAVLFERIPSLDVNLSSFDYPPIQKYDAKRDDWEVLKTIKADEIIPCEYCVTTEENKSLTEDVNKSLTEIVGEMEKNETLTEDVVGETEKNERLVKDVASLSSGDNALASPPPRPKTRRKLTAPRRRSSRERKPVRRFSPRGFPIWLEILWVAADLVGDLVKEGLWKKDAVREEKKRSRVLMQTRHLFIPDAEPGNFLQYCCPWLLPALLLHQNSSDLNWVAKVTCQPMTVLIKHHFASIFSISMALHCSKKPGSEWGTCVLQSSILELGQITVKERDELIKRHLVSIVSCILFLCSCSSDPVVPFFSMDAVSSVIQTVVDGFLDSDGSHTTAAVVDKINIFRPDRVFMFLVEIHYKITAASHYRHKCHRLSGIEVLIGVLGQRVAVLSTSNYLFNLIGPLIGCPALQVQCCRILSALLKSCKEHLSADITSLQLLVSKLVACCIPSERIESLDSFISKGLPLLRTFTLESDPSMHDYVKELEPFPELKIFDEIRKFHLELCHTYSIRDHILKFVKRSCYLPPRLLLSSLQALHKKLLIEETFKRRGRAGHLEDKYWHGDEIVHAVWTLVHMCGSDDASGARELVSDFISRVGAGDPHSVVFQLPGKSTRQKTLHSFDSYQRSLVMIHSKGVNIELVENFLSDLRERSKD</sequence>
<dbReference type="EMBL" id="CASHSV030000615">
    <property type="protein sequence ID" value="CAJ2672383.1"/>
    <property type="molecule type" value="Genomic_DNA"/>
</dbReference>
<dbReference type="Proteomes" id="UP001177021">
    <property type="component" value="Unassembled WGS sequence"/>
</dbReference>
<organism evidence="1 2">
    <name type="scientific">Trifolium pratense</name>
    <name type="common">Red clover</name>
    <dbReference type="NCBI Taxonomy" id="57577"/>
    <lineage>
        <taxon>Eukaryota</taxon>
        <taxon>Viridiplantae</taxon>
        <taxon>Streptophyta</taxon>
        <taxon>Embryophyta</taxon>
        <taxon>Tracheophyta</taxon>
        <taxon>Spermatophyta</taxon>
        <taxon>Magnoliopsida</taxon>
        <taxon>eudicotyledons</taxon>
        <taxon>Gunneridae</taxon>
        <taxon>Pentapetalae</taxon>
        <taxon>rosids</taxon>
        <taxon>fabids</taxon>
        <taxon>Fabales</taxon>
        <taxon>Fabaceae</taxon>
        <taxon>Papilionoideae</taxon>
        <taxon>50 kb inversion clade</taxon>
        <taxon>NPAAA clade</taxon>
        <taxon>Hologalegina</taxon>
        <taxon>IRL clade</taxon>
        <taxon>Trifolieae</taxon>
        <taxon>Trifolium</taxon>
    </lineage>
</organism>
<reference evidence="1" key="1">
    <citation type="submission" date="2023-10" db="EMBL/GenBank/DDBJ databases">
        <authorList>
            <person name="Rodriguez Cubillos JULIANA M."/>
            <person name="De Vega J."/>
        </authorList>
    </citation>
    <scope>NUCLEOTIDE SEQUENCE</scope>
</reference>
<evidence type="ECO:0000313" key="2">
    <source>
        <dbReference type="Proteomes" id="UP001177021"/>
    </source>
</evidence>
<evidence type="ECO:0000313" key="1">
    <source>
        <dbReference type="EMBL" id="CAJ2672383.1"/>
    </source>
</evidence>
<keyword evidence="2" id="KW-1185">Reference proteome</keyword>
<accession>A0ACB0LVF0</accession>
<gene>
    <name evidence="1" type="ORF">MILVUS5_LOCUS36019</name>
</gene>
<proteinExistence type="predicted"/>
<protein>
    <submittedName>
        <fullName evidence="1">Uncharacterized protein</fullName>
    </submittedName>
</protein>